<evidence type="ECO:0000313" key="3">
    <source>
        <dbReference type="Proteomes" id="UP000187203"/>
    </source>
</evidence>
<dbReference type="PANTHER" id="PTHR48048:SF45">
    <property type="entry name" value="GLYCOSYLTRANSFERASE"/>
    <property type="match status" value="1"/>
</dbReference>
<dbReference type="OrthoDB" id="5835829at2759"/>
<dbReference type="Gene3D" id="3.40.50.2000">
    <property type="entry name" value="Glycogen Phosphorylase B"/>
    <property type="match status" value="3"/>
</dbReference>
<comment type="caution">
    <text evidence="2">The sequence shown here is derived from an EMBL/GenBank/DDBJ whole genome shotgun (WGS) entry which is preliminary data.</text>
</comment>
<sequence>MTKNAVLVFLPMSGIGDFLPMVNVAKRLMDLNSNLFTAVLFMDEDEGLNQTVSAEFDSVSGRTKFINLPPPPLVDHKDTPLVERAVNLAKAMKPSIIEAVTNIVRDSTSPQLAGFVLDKFYTPLTNDLANEFRVPTYLFYTSNAAALGMDLYMQALHDDDDQKLNLAELQDSEIDEFNRLSSLPPIPYEFFPPALQNLDIFHSIHIHRMKNHSKEVKGTAESEIDEFNRLSSLPPIPYELFPSSLLNLDIFRKIHIHRMNNHSKEVKGTTESEITFNIKEVKGKAESEIEPYSLSPTPYDFSPPVLQNLENFHKIHRMKNHSKEVKGKAESEIEKEVWPMGGDHKEPEIVNAIKIERGIRRLMEQNTEVRKRVKEMSDKSRKVLMEGGSSYSNLCRFINDVMDNMP</sequence>
<keyword evidence="3" id="KW-1185">Reference proteome</keyword>
<dbReference type="Proteomes" id="UP000187203">
    <property type="component" value="Unassembled WGS sequence"/>
</dbReference>
<dbReference type="PANTHER" id="PTHR48048">
    <property type="entry name" value="GLYCOSYLTRANSFERASE"/>
    <property type="match status" value="1"/>
</dbReference>
<dbReference type="GO" id="GO:0035251">
    <property type="term" value="F:UDP-glucosyltransferase activity"/>
    <property type="evidence" value="ECO:0007669"/>
    <property type="project" value="InterPro"/>
</dbReference>
<dbReference type="EMBL" id="AWUE01016917">
    <property type="protein sequence ID" value="OMO89014.1"/>
    <property type="molecule type" value="Genomic_DNA"/>
</dbReference>
<dbReference type="InterPro" id="IPR050481">
    <property type="entry name" value="UDP-glycosyltransf_plant"/>
</dbReference>
<comment type="similarity">
    <text evidence="1">Belongs to the UDP-glycosyltransferase family.</text>
</comment>
<name>A0A1R3J2F6_9ROSI</name>
<evidence type="ECO:0000313" key="2">
    <source>
        <dbReference type="EMBL" id="OMO89014.1"/>
    </source>
</evidence>
<reference evidence="3" key="1">
    <citation type="submission" date="2013-09" db="EMBL/GenBank/DDBJ databases">
        <title>Corchorus olitorius genome sequencing.</title>
        <authorList>
            <person name="Alam M."/>
            <person name="Haque M.S."/>
            <person name="Islam M.S."/>
            <person name="Emdad E.M."/>
            <person name="Islam M.M."/>
            <person name="Ahmed B."/>
            <person name="Halim A."/>
            <person name="Hossen Q.M.M."/>
            <person name="Hossain M.Z."/>
            <person name="Ahmed R."/>
            <person name="Khan M.M."/>
            <person name="Islam R."/>
            <person name="Rashid M.M."/>
            <person name="Khan S.A."/>
            <person name="Rahman M.S."/>
            <person name="Alam M."/>
            <person name="Yahiya A.S."/>
            <person name="Khan M.S."/>
            <person name="Azam M.S."/>
            <person name="Haque T."/>
            <person name="Lashkar M.Z.H."/>
            <person name="Akhand A.I."/>
            <person name="Morshed G."/>
            <person name="Roy S."/>
            <person name="Uddin K.S."/>
            <person name="Rabeya T."/>
            <person name="Hossain A.S."/>
            <person name="Chowdhury A."/>
            <person name="Snigdha A.R."/>
            <person name="Mortoza M.S."/>
            <person name="Matin S.A."/>
            <person name="Hoque S.M.E."/>
            <person name="Islam M.K."/>
            <person name="Roy D.K."/>
            <person name="Haider R."/>
            <person name="Moosa M.M."/>
            <person name="Elias S.M."/>
            <person name="Hasan A.M."/>
            <person name="Jahan S."/>
            <person name="Shafiuddin M."/>
            <person name="Mahmood N."/>
            <person name="Shommy N.S."/>
        </authorList>
    </citation>
    <scope>NUCLEOTIDE SEQUENCE [LARGE SCALE GENOMIC DNA]</scope>
    <source>
        <strain evidence="3">cv. O-4</strain>
    </source>
</reference>
<evidence type="ECO:0000256" key="1">
    <source>
        <dbReference type="ARBA" id="ARBA00009995"/>
    </source>
</evidence>
<accession>A0A1R3J2F6</accession>
<gene>
    <name evidence="2" type="ORF">COLO4_19979</name>
</gene>
<dbReference type="STRING" id="93759.A0A1R3J2F6"/>
<dbReference type="AlphaFoldDB" id="A0A1R3J2F6"/>
<protein>
    <submittedName>
        <fullName evidence="2">UDP-glucuronosyl/UDP-glucosyltransferase</fullName>
    </submittedName>
</protein>
<dbReference type="SUPFAM" id="SSF53756">
    <property type="entry name" value="UDP-Glycosyltransferase/glycogen phosphorylase"/>
    <property type="match status" value="2"/>
</dbReference>
<proteinExistence type="inferred from homology"/>
<organism evidence="2 3">
    <name type="scientific">Corchorus olitorius</name>
    <dbReference type="NCBI Taxonomy" id="93759"/>
    <lineage>
        <taxon>Eukaryota</taxon>
        <taxon>Viridiplantae</taxon>
        <taxon>Streptophyta</taxon>
        <taxon>Embryophyta</taxon>
        <taxon>Tracheophyta</taxon>
        <taxon>Spermatophyta</taxon>
        <taxon>Magnoliopsida</taxon>
        <taxon>eudicotyledons</taxon>
        <taxon>Gunneridae</taxon>
        <taxon>Pentapetalae</taxon>
        <taxon>rosids</taxon>
        <taxon>malvids</taxon>
        <taxon>Malvales</taxon>
        <taxon>Malvaceae</taxon>
        <taxon>Grewioideae</taxon>
        <taxon>Apeibeae</taxon>
        <taxon>Corchorus</taxon>
    </lineage>
</organism>